<dbReference type="EMBL" id="DXCQ01000029">
    <property type="protein sequence ID" value="HIY96870.1"/>
    <property type="molecule type" value="Genomic_DNA"/>
</dbReference>
<protein>
    <submittedName>
        <fullName evidence="1">Uncharacterized protein</fullName>
    </submittedName>
</protein>
<sequence>LTFSFELTKEKVEILRALPFAARLLRAHRNTRAAFTRSARAWPAALPRVSFTWQMSQVCDKLSALIQNCDFGTRKRLF</sequence>
<gene>
    <name evidence="1" type="ORF">H9729_04210</name>
</gene>
<reference evidence="1" key="1">
    <citation type="journal article" date="2021" name="PeerJ">
        <title>Extensive microbial diversity within the chicken gut microbiome revealed by metagenomics and culture.</title>
        <authorList>
            <person name="Gilroy R."/>
            <person name="Ravi A."/>
            <person name="Getino M."/>
            <person name="Pursley I."/>
            <person name="Horton D.L."/>
            <person name="Alikhan N.F."/>
            <person name="Baker D."/>
            <person name="Gharbi K."/>
            <person name="Hall N."/>
            <person name="Watson M."/>
            <person name="Adriaenssens E.M."/>
            <person name="Foster-Nyarko E."/>
            <person name="Jarju S."/>
            <person name="Secka A."/>
            <person name="Antonio M."/>
            <person name="Oren A."/>
            <person name="Chaudhuri R.R."/>
            <person name="La Ragione R."/>
            <person name="Hildebrand F."/>
            <person name="Pallen M.J."/>
        </authorList>
    </citation>
    <scope>NUCLEOTIDE SEQUENCE</scope>
    <source>
        <strain evidence="1">1345</strain>
    </source>
</reference>
<comment type="caution">
    <text evidence="1">The sequence shown here is derived from an EMBL/GenBank/DDBJ whole genome shotgun (WGS) entry which is preliminary data.</text>
</comment>
<organism evidence="1 2">
    <name type="scientific">Candidatus Borkfalkia excrementigallinarum</name>
    <dbReference type="NCBI Taxonomy" id="2838506"/>
    <lineage>
        <taxon>Bacteria</taxon>
        <taxon>Bacillati</taxon>
        <taxon>Bacillota</taxon>
        <taxon>Clostridia</taxon>
        <taxon>Christensenellales</taxon>
        <taxon>Christensenellaceae</taxon>
        <taxon>Candidatus Borkfalkia</taxon>
    </lineage>
</organism>
<name>A0A9D2CS70_9FIRM</name>
<proteinExistence type="predicted"/>
<feature type="non-terminal residue" evidence="1">
    <location>
        <position position="1"/>
    </location>
</feature>
<dbReference type="AlphaFoldDB" id="A0A9D2CS70"/>
<evidence type="ECO:0000313" key="2">
    <source>
        <dbReference type="Proteomes" id="UP000886750"/>
    </source>
</evidence>
<dbReference type="Proteomes" id="UP000886750">
    <property type="component" value="Unassembled WGS sequence"/>
</dbReference>
<evidence type="ECO:0000313" key="1">
    <source>
        <dbReference type="EMBL" id="HIY96870.1"/>
    </source>
</evidence>
<reference evidence="1" key="2">
    <citation type="submission" date="2021-04" db="EMBL/GenBank/DDBJ databases">
        <authorList>
            <person name="Gilroy R."/>
        </authorList>
    </citation>
    <scope>NUCLEOTIDE SEQUENCE</scope>
    <source>
        <strain evidence="1">1345</strain>
    </source>
</reference>
<accession>A0A9D2CS70</accession>